<protein>
    <recommendedName>
        <fullName evidence="2">cysteine-S-conjugate beta-lyase</fullName>
        <ecNumber evidence="2">4.4.1.13</ecNumber>
    </recommendedName>
</protein>
<evidence type="ECO:0000256" key="1">
    <source>
        <dbReference type="ARBA" id="ARBA00001933"/>
    </source>
</evidence>
<dbReference type="GO" id="GO:0030170">
    <property type="term" value="F:pyridoxal phosphate binding"/>
    <property type="evidence" value="ECO:0007669"/>
    <property type="project" value="InterPro"/>
</dbReference>
<reference evidence="7" key="2">
    <citation type="submission" date="2020-09" db="EMBL/GenBank/DDBJ databases">
        <authorList>
            <person name="Sun Q."/>
            <person name="Zhou Y."/>
        </authorList>
    </citation>
    <scope>NUCLEOTIDE SEQUENCE</scope>
    <source>
        <strain evidence="7">CGMCC 1.15085</strain>
    </source>
</reference>
<keyword evidence="3" id="KW-0663">Pyridoxal phosphate</keyword>
<dbReference type="InterPro" id="IPR015421">
    <property type="entry name" value="PyrdxlP-dep_Trfase_major"/>
</dbReference>
<evidence type="ECO:0000313" key="8">
    <source>
        <dbReference type="Proteomes" id="UP000636793"/>
    </source>
</evidence>
<name>A0A916WPN5_9MICO</name>
<dbReference type="EC" id="4.4.1.13" evidence="2"/>
<dbReference type="SUPFAM" id="SSF53383">
    <property type="entry name" value="PLP-dependent transferases"/>
    <property type="match status" value="1"/>
</dbReference>
<evidence type="ECO:0000256" key="2">
    <source>
        <dbReference type="ARBA" id="ARBA00012224"/>
    </source>
</evidence>
<feature type="domain" description="Aminotransferase class I/classII large" evidence="6">
    <location>
        <begin position="65"/>
        <end position="397"/>
    </location>
</feature>
<evidence type="ECO:0000256" key="4">
    <source>
        <dbReference type="ARBA" id="ARBA00023239"/>
    </source>
</evidence>
<dbReference type="AlphaFoldDB" id="A0A916WPN5"/>
<dbReference type="Gene3D" id="3.40.640.10">
    <property type="entry name" value="Type I PLP-dependent aspartate aminotransferase-like (Major domain)"/>
    <property type="match status" value="1"/>
</dbReference>
<keyword evidence="8" id="KW-1185">Reference proteome</keyword>
<keyword evidence="7" id="KW-0032">Aminotransferase</keyword>
<dbReference type="EMBL" id="BMHI01000001">
    <property type="protein sequence ID" value="GGB17837.1"/>
    <property type="molecule type" value="Genomic_DNA"/>
</dbReference>
<dbReference type="InterPro" id="IPR015424">
    <property type="entry name" value="PyrdxlP-dep_Trfase"/>
</dbReference>
<keyword evidence="7" id="KW-0808">Transferase</keyword>
<reference evidence="7" key="1">
    <citation type="journal article" date="2014" name="Int. J. Syst. Evol. Microbiol.">
        <title>Complete genome sequence of Corynebacterium casei LMG S-19264T (=DSM 44701T), isolated from a smear-ripened cheese.</title>
        <authorList>
            <consortium name="US DOE Joint Genome Institute (JGI-PGF)"/>
            <person name="Walter F."/>
            <person name="Albersmeier A."/>
            <person name="Kalinowski J."/>
            <person name="Ruckert C."/>
        </authorList>
    </citation>
    <scope>NUCLEOTIDE SEQUENCE</scope>
    <source>
        <strain evidence="7">CGMCC 1.15085</strain>
    </source>
</reference>
<organism evidence="7 8">
    <name type="scientific">Flexivirga endophytica</name>
    <dbReference type="NCBI Taxonomy" id="1849103"/>
    <lineage>
        <taxon>Bacteria</taxon>
        <taxon>Bacillati</taxon>
        <taxon>Actinomycetota</taxon>
        <taxon>Actinomycetes</taxon>
        <taxon>Micrococcales</taxon>
        <taxon>Dermacoccaceae</taxon>
        <taxon>Flexivirga</taxon>
    </lineage>
</organism>
<dbReference type="InterPro" id="IPR004839">
    <property type="entry name" value="Aminotransferase_I/II_large"/>
</dbReference>
<dbReference type="InterPro" id="IPR051798">
    <property type="entry name" value="Class-II_PLP-Dep_Aminotrans"/>
</dbReference>
<dbReference type="Gene3D" id="3.90.1150.10">
    <property type="entry name" value="Aspartate Aminotransferase, domain 1"/>
    <property type="match status" value="1"/>
</dbReference>
<evidence type="ECO:0000259" key="6">
    <source>
        <dbReference type="Pfam" id="PF00155"/>
    </source>
</evidence>
<evidence type="ECO:0000256" key="5">
    <source>
        <dbReference type="ARBA" id="ARBA00037974"/>
    </source>
</evidence>
<dbReference type="Proteomes" id="UP000636793">
    <property type="component" value="Unassembled WGS sequence"/>
</dbReference>
<dbReference type="GO" id="GO:0008483">
    <property type="term" value="F:transaminase activity"/>
    <property type="evidence" value="ECO:0007669"/>
    <property type="project" value="UniProtKB-KW"/>
</dbReference>
<sequence>MSMTVGIGHGDDVDSINDIKHGGIDAAMDRLGVEQLRARRSVKWSVTSGDQLGAFIAESDLPLAPTVRDAITAAVAQGLTGYLPAVVSDETAAACADFQQRRFGWTVDPGHVQLLPDVLGAFAFTIGHLVGPGTPVVLPTPAYMPFLELPGALGTELRTLPMDQVDGRFVLDPQRLAAALDGGGLLVLINPHNPAGQVATGDELLAVADVVEATGATVFADEIHSPLVYPGHQHIPYAALDERTAAHTVTAVSASKGWNLPGLACAQLIMTSAEHRRRWSASPFVVRHGTSPLGAVAASAAYSVEGVAHLDAVVDYLRRGRDLFADRIAKAPSIGYAAPEATYIHWLDLRKADIDPGEVAKRTDVLGTNGTACGTAGFLRLTLATSHAVIGEIADRLVGLVD</sequence>
<evidence type="ECO:0000313" key="7">
    <source>
        <dbReference type="EMBL" id="GGB17837.1"/>
    </source>
</evidence>
<dbReference type="CDD" id="cd00609">
    <property type="entry name" value="AAT_like"/>
    <property type="match status" value="1"/>
</dbReference>
<dbReference type="InterPro" id="IPR015422">
    <property type="entry name" value="PyrdxlP-dep_Trfase_small"/>
</dbReference>
<dbReference type="Pfam" id="PF00155">
    <property type="entry name" value="Aminotran_1_2"/>
    <property type="match status" value="1"/>
</dbReference>
<keyword evidence="4" id="KW-0456">Lyase</keyword>
<proteinExistence type="inferred from homology"/>
<dbReference type="PANTHER" id="PTHR43525:SF2">
    <property type="entry name" value="CYSTATHIONINE BETA-LYASE-RELATED"/>
    <property type="match status" value="1"/>
</dbReference>
<dbReference type="PANTHER" id="PTHR43525">
    <property type="entry name" value="PROTEIN MALY"/>
    <property type="match status" value="1"/>
</dbReference>
<comment type="cofactor">
    <cofactor evidence="1">
        <name>pyridoxal 5'-phosphate</name>
        <dbReference type="ChEBI" id="CHEBI:597326"/>
    </cofactor>
</comment>
<dbReference type="GO" id="GO:0047804">
    <property type="term" value="F:cysteine-S-conjugate beta-lyase activity"/>
    <property type="evidence" value="ECO:0007669"/>
    <property type="project" value="UniProtKB-EC"/>
</dbReference>
<accession>A0A916WPN5</accession>
<evidence type="ECO:0000256" key="3">
    <source>
        <dbReference type="ARBA" id="ARBA00022898"/>
    </source>
</evidence>
<gene>
    <name evidence="7" type="ORF">GCM10011492_04620</name>
</gene>
<comment type="caution">
    <text evidence="7">The sequence shown here is derived from an EMBL/GenBank/DDBJ whole genome shotgun (WGS) entry which is preliminary data.</text>
</comment>
<comment type="similarity">
    <text evidence="5">Belongs to the class-II pyridoxal-phosphate-dependent aminotransferase family. MalY/PatB cystathionine beta-lyase subfamily.</text>
</comment>